<proteinExistence type="predicted"/>
<sequence>MSVRPTLRCLRDELGLEVPPVTVPLNEVDHPLVRKANGQFSAPSGPRERIRAVDDTVMFKVKVQRWRGALVDAGEPSWLVAAGIREDGSRDDFYAALAESLNAARIRYNAEHAQSLATQTYSAGLLPTVDDKDRYRAEAGVRLLRELRAAVHSVVHASLLDGHEHTSEISGAELGVVVRAAEDNATYVALRIVGSVPDDLVAVVLSLVPGCDRDGWYPEFAMPERQLRANEQAYSNLMDPVAAAELLEAHDGA</sequence>
<comment type="caution">
    <text evidence="1">The sequence shown here is derived from an EMBL/GenBank/DDBJ whole genome shotgun (WGS) entry which is preliminary data.</text>
</comment>
<accession>A0ABT1III3</accession>
<protein>
    <submittedName>
        <fullName evidence="1">Uncharacterized protein</fullName>
    </submittedName>
</protein>
<evidence type="ECO:0000313" key="1">
    <source>
        <dbReference type="EMBL" id="MCP2272456.1"/>
    </source>
</evidence>
<gene>
    <name evidence="1" type="ORF">LV75_004982</name>
</gene>
<dbReference type="RefSeq" id="WP_253889365.1">
    <property type="nucleotide sequence ID" value="NZ_BAAAVB010000001.1"/>
</dbReference>
<dbReference type="Proteomes" id="UP001205185">
    <property type="component" value="Unassembled WGS sequence"/>
</dbReference>
<name>A0ABT1III3_9PSEU</name>
<dbReference type="EMBL" id="JAMTCO010000012">
    <property type="protein sequence ID" value="MCP2272456.1"/>
    <property type="molecule type" value="Genomic_DNA"/>
</dbReference>
<evidence type="ECO:0000313" key="2">
    <source>
        <dbReference type="Proteomes" id="UP001205185"/>
    </source>
</evidence>
<keyword evidence="2" id="KW-1185">Reference proteome</keyword>
<organism evidence="1 2">
    <name type="scientific">Actinokineospora diospyrosa</name>
    <dbReference type="NCBI Taxonomy" id="103728"/>
    <lineage>
        <taxon>Bacteria</taxon>
        <taxon>Bacillati</taxon>
        <taxon>Actinomycetota</taxon>
        <taxon>Actinomycetes</taxon>
        <taxon>Pseudonocardiales</taxon>
        <taxon>Pseudonocardiaceae</taxon>
        <taxon>Actinokineospora</taxon>
    </lineage>
</organism>
<reference evidence="1 2" key="1">
    <citation type="submission" date="2022-06" db="EMBL/GenBank/DDBJ databases">
        <title>Genomic Encyclopedia of Archaeal and Bacterial Type Strains, Phase II (KMG-II): from individual species to whole genera.</title>
        <authorList>
            <person name="Goeker M."/>
        </authorList>
    </citation>
    <scope>NUCLEOTIDE SEQUENCE [LARGE SCALE GENOMIC DNA]</scope>
    <source>
        <strain evidence="1 2">DSM 44255</strain>
    </source>
</reference>